<gene>
    <name evidence="1" type="ORF">K8I29_05105</name>
</gene>
<dbReference type="NCBIfam" id="TIGR00738">
    <property type="entry name" value="rrf2_super"/>
    <property type="match status" value="1"/>
</dbReference>
<dbReference type="EMBL" id="JAIOIV010000037">
    <property type="protein sequence ID" value="MBZ0155580.1"/>
    <property type="molecule type" value="Genomic_DNA"/>
</dbReference>
<accession>A0A953M0S3</accession>
<comment type="caution">
    <text evidence="1">The sequence shown here is derived from an EMBL/GenBank/DDBJ whole genome shotgun (WGS) entry which is preliminary data.</text>
</comment>
<dbReference type="PANTHER" id="PTHR33221:SF2">
    <property type="entry name" value="TRANSCRIPTIONAL REGULATOR"/>
    <property type="match status" value="1"/>
</dbReference>
<reference evidence="1" key="1">
    <citation type="journal article" date="2021" name="bioRxiv">
        <title>Unraveling nitrogen, sulfur and carbon metabolic pathways and microbial community transcriptional responses to substrate deprivation and toxicity stresses in a bioreactor mimicking anoxic brackish coastal sediment conditions.</title>
        <authorList>
            <person name="Martins P.D."/>
            <person name="Echeveste M.J."/>
            <person name="Arshad A."/>
            <person name="Kurth J."/>
            <person name="Ouboter H."/>
            <person name="Jetten M.S.M."/>
            <person name="Welte C.U."/>
        </authorList>
    </citation>
    <scope>NUCLEOTIDE SEQUENCE</scope>
    <source>
        <strain evidence="1">MAG_39</strain>
    </source>
</reference>
<name>A0A953M0S3_9BACT</name>
<dbReference type="GO" id="GO:0005829">
    <property type="term" value="C:cytosol"/>
    <property type="evidence" value="ECO:0007669"/>
    <property type="project" value="TreeGrafter"/>
</dbReference>
<dbReference type="PROSITE" id="PS51197">
    <property type="entry name" value="HTH_RRF2_2"/>
    <property type="match status" value="1"/>
</dbReference>
<dbReference type="InterPro" id="IPR000944">
    <property type="entry name" value="Tscrpt_reg_Rrf2"/>
</dbReference>
<dbReference type="AlphaFoldDB" id="A0A953M0S3"/>
<dbReference type="Pfam" id="PF02082">
    <property type="entry name" value="Rrf2"/>
    <property type="match status" value="1"/>
</dbReference>
<dbReference type="Proteomes" id="UP000705867">
    <property type="component" value="Unassembled WGS sequence"/>
</dbReference>
<dbReference type="InterPro" id="IPR036388">
    <property type="entry name" value="WH-like_DNA-bd_sf"/>
</dbReference>
<dbReference type="InterPro" id="IPR030489">
    <property type="entry name" value="TR_Rrf2-type_CS"/>
</dbReference>
<organism evidence="1 2">
    <name type="scientific">Candidatus Nitrobium versatile</name>
    <dbReference type="NCBI Taxonomy" id="2884831"/>
    <lineage>
        <taxon>Bacteria</taxon>
        <taxon>Pseudomonadati</taxon>
        <taxon>Nitrospirota</taxon>
        <taxon>Nitrospiria</taxon>
        <taxon>Nitrospirales</taxon>
        <taxon>Nitrospiraceae</taxon>
        <taxon>Candidatus Nitrobium</taxon>
    </lineage>
</organism>
<evidence type="ECO:0000313" key="1">
    <source>
        <dbReference type="EMBL" id="MBZ0155580.1"/>
    </source>
</evidence>
<dbReference type="Gene3D" id="1.10.10.10">
    <property type="entry name" value="Winged helix-like DNA-binding domain superfamily/Winged helix DNA-binding domain"/>
    <property type="match status" value="1"/>
</dbReference>
<sequence>MRISREADYAIRCIFHMAREPEKLHLIVDIAKSQEVPKSFLAKILQKLAKAGIVSSTRGVNGGFSLSRRPADITLLDVIEAVQGPLSLNACIIDHKICARKEACSVHPVWKEIREFLGEKLREYSFTRILGTGNSPAGMVRRDSSASRSEGCVFCHTDTSQAGAAGEKTDAEEGNRRVP</sequence>
<dbReference type="PROSITE" id="PS01332">
    <property type="entry name" value="HTH_RRF2_1"/>
    <property type="match status" value="1"/>
</dbReference>
<proteinExistence type="predicted"/>
<evidence type="ECO:0000313" key="2">
    <source>
        <dbReference type="Proteomes" id="UP000705867"/>
    </source>
</evidence>
<dbReference type="GO" id="GO:0003700">
    <property type="term" value="F:DNA-binding transcription factor activity"/>
    <property type="evidence" value="ECO:0007669"/>
    <property type="project" value="TreeGrafter"/>
</dbReference>
<protein>
    <submittedName>
        <fullName evidence="1">Rrf2 family transcriptional regulator</fullName>
    </submittedName>
</protein>
<dbReference type="SUPFAM" id="SSF46785">
    <property type="entry name" value="Winged helix' DNA-binding domain"/>
    <property type="match status" value="1"/>
</dbReference>
<reference evidence="1" key="2">
    <citation type="submission" date="2021-08" db="EMBL/GenBank/DDBJ databases">
        <authorList>
            <person name="Dalcin Martins P."/>
        </authorList>
    </citation>
    <scope>NUCLEOTIDE SEQUENCE</scope>
    <source>
        <strain evidence="1">MAG_39</strain>
    </source>
</reference>
<dbReference type="PANTHER" id="PTHR33221">
    <property type="entry name" value="WINGED HELIX-TURN-HELIX TRANSCRIPTIONAL REGULATOR, RRF2 FAMILY"/>
    <property type="match status" value="1"/>
</dbReference>
<dbReference type="InterPro" id="IPR036390">
    <property type="entry name" value="WH_DNA-bd_sf"/>
</dbReference>